<organism evidence="3 4">
    <name type="scientific">Taxus chinensis</name>
    <name type="common">Chinese yew</name>
    <name type="synonym">Taxus wallichiana var. chinensis</name>
    <dbReference type="NCBI Taxonomy" id="29808"/>
    <lineage>
        <taxon>Eukaryota</taxon>
        <taxon>Viridiplantae</taxon>
        <taxon>Streptophyta</taxon>
        <taxon>Embryophyta</taxon>
        <taxon>Tracheophyta</taxon>
        <taxon>Spermatophyta</taxon>
        <taxon>Pinopsida</taxon>
        <taxon>Pinidae</taxon>
        <taxon>Conifers II</taxon>
        <taxon>Cupressales</taxon>
        <taxon>Taxaceae</taxon>
        <taxon>Taxus</taxon>
    </lineage>
</organism>
<comment type="caution">
    <text evidence="3">The sequence shown here is derived from an EMBL/GenBank/DDBJ whole genome shotgun (WGS) entry which is preliminary data.</text>
</comment>
<gene>
    <name evidence="3" type="ORF">KI387_043757</name>
</gene>
<sequence>MLAAVAFEAMSVHFVTAVLGLDWHRTGPPLHKDSQLQKMGDKDSEDIGVDLMKQLFTNMVKQQETTNLYLSQLTERLAQDRFDTHAERGENSNRGQHGQRGEGGHSGQRSPHSSTRPLGFHEPSFLKDPEVSQVRQPGDIVDEESCWERYQTLSDGFRDNMPFQEYCKMKIGSRPRRDYQVQVPEMQRRLGQISVPHFDGSKKCTAQSWVQKLKTYFDLNPMREEDAIKFAILHLEGDAHDWWHHGLIT</sequence>
<evidence type="ECO:0000313" key="3">
    <source>
        <dbReference type="EMBL" id="KAH9327823.1"/>
    </source>
</evidence>
<protein>
    <recommendedName>
        <fullName evidence="5">Retrotransposon gag domain-containing protein</fullName>
    </recommendedName>
</protein>
<dbReference type="EMBL" id="JAHRHJ020000002">
    <property type="protein sequence ID" value="KAH9327823.1"/>
    <property type="molecule type" value="Genomic_DNA"/>
</dbReference>
<feature type="signal peptide" evidence="2">
    <location>
        <begin position="1"/>
        <end position="17"/>
    </location>
</feature>
<dbReference type="Proteomes" id="UP000824469">
    <property type="component" value="Unassembled WGS sequence"/>
</dbReference>
<evidence type="ECO:0000313" key="4">
    <source>
        <dbReference type="Proteomes" id="UP000824469"/>
    </source>
</evidence>
<evidence type="ECO:0000256" key="1">
    <source>
        <dbReference type="SAM" id="MobiDB-lite"/>
    </source>
</evidence>
<evidence type="ECO:0000256" key="2">
    <source>
        <dbReference type="SAM" id="SignalP"/>
    </source>
</evidence>
<evidence type="ECO:0008006" key="5">
    <source>
        <dbReference type="Google" id="ProtNLM"/>
    </source>
</evidence>
<keyword evidence="4" id="KW-1185">Reference proteome</keyword>
<proteinExistence type="predicted"/>
<keyword evidence="2" id="KW-0732">Signal</keyword>
<accession>A0AA38GT46</accession>
<feature type="region of interest" description="Disordered" evidence="1">
    <location>
        <begin position="86"/>
        <end position="138"/>
    </location>
</feature>
<name>A0AA38GT46_TAXCH</name>
<reference evidence="3 4" key="1">
    <citation type="journal article" date="2021" name="Nat. Plants">
        <title>The Taxus genome provides insights into paclitaxel biosynthesis.</title>
        <authorList>
            <person name="Xiong X."/>
            <person name="Gou J."/>
            <person name="Liao Q."/>
            <person name="Li Y."/>
            <person name="Zhou Q."/>
            <person name="Bi G."/>
            <person name="Li C."/>
            <person name="Du R."/>
            <person name="Wang X."/>
            <person name="Sun T."/>
            <person name="Guo L."/>
            <person name="Liang H."/>
            <person name="Lu P."/>
            <person name="Wu Y."/>
            <person name="Zhang Z."/>
            <person name="Ro D.K."/>
            <person name="Shang Y."/>
            <person name="Huang S."/>
            <person name="Yan J."/>
        </authorList>
    </citation>
    <scope>NUCLEOTIDE SEQUENCE [LARGE SCALE GENOMIC DNA]</scope>
    <source>
        <strain evidence="3">Ta-2019</strain>
    </source>
</reference>
<dbReference type="AlphaFoldDB" id="A0AA38GT46"/>
<feature type="chain" id="PRO_5041240577" description="Retrotransposon gag domain-containing protein" evidence="2">
    <location>
        <begin position="18"/>
        <end position="249"/>
    </location>
</feature>